<sequence>MEMQGCLTRHPEDSREILMESNDLSEFSRSGGTSSRYKMNDDDLGLRAVDFGANHERTQTLDGDRAVKIWDCTISGAAEARTKELATIWTGPEKSDAKPSEIGAVLENSCRIRIGPCDSVAVEADFGRIWIGSHDSGVFGADSVELTLRTSLVGGFGSEGLCLRVLRIDLRLGKPSCGKVAAVGREAKAYV</sequence>
<accession>W9SCI1</accession>
<dbReference type="EMBL" id="KE345298">
    <property type="protein sequence ID" value="EXB99262.1"/>
    <property type="molecule type" value="Genomic_DNA"/>
</dbReference>
<gene>
    <name evidence="1" type="ORF">L484_003917</name>
</gene>
<evidence type="ECO:0000313" key="1">
    <source>
        <dbReference type="EMBL" id="EXB99262.1"/>
    </source>
</evidence>
<name>W9SCI1_9ROSA</name>
<dbReference type="Proteomes" id="UP000030645">
    <property type="component" value="Unassembled WGS sequence"/>
</dbReference>
<dbReference type="AlphaFoldDB" id="W9SCI1"/>
<evidence type="ECO:0000313" key="2">
    <source>
        <dbReference type="Proteomes" id="UP000030645"/>
    </source>
</evidence>
<organism evidence="1 2">
    <name type="scientific">Morus notabilis</name>
    <dbReference type="NCBI Taxonomy" id="981085"/>
    <lineage>
        <taxon>Eukaryota</taxon>
        <taxon>Viridiplantae</taxon>
        <taxon>Streptophyta</taxon>
        <taxon>Embryophyta</taxon>
        <taxon>Tracheophyta</taxon>
        <taxon>Spermatophyta</taxon>
        <taxon>Magnoliopsida</taxon>
        <taxon>eudicotyledons</taxon>
        <taxon>Gunneridae</taxon>
        <taxon>Pentapetalae</taxon>
        <taxon>rosids</taxon>
        <taxon>fabids</taxon>
        <taxon>Rosales</taxon>
        <taxon>Moraceae</taxon>
        <taxon>Moreae</taxon>
        <taxon>Morus</taxon>
    </lineage>
</organism>
<protein>
    <submittedName>
        <fullName evidence="1">Uncharacterized protein</fullName>
    </submittedName>
</protein>
<proteinExistence type="predicted"/>
<reference evidence="2" key="1">
    <citation type="submission" date="2013-01" db="EMBL/GenBank/DDBJ databases">
        <title>Draft Genome Sequence of a Mulberry Tree, Morus notabilis C.K. Schneid.</title>
        <authorList>
            <person name="He N."/>
            <person name="Zhao S."/>
        </authorList>
    </citation>
    <scope>NUCLEOTIDE SEQUENCE</scope>
</reference>
<keyword evidence="2" id="KW-1185">Reference proteome</keyword>